<reference evidence="3" key="1">
    <citation type="journal article" date="2021" name="Nat. Commun.">
        <title>Genetic determinants of endophytism in the Arabidopsis root mycobiome.</title>
        <authorList>
            <person name="Mesny F."/>
            <person name="Miyauchi S."/>
            <person name="Thiergart T."/>
            <person name="Pickel B."/>
            <person name="Atanasova L."/>
            <person name="Karlsson M."/>
            <person name="Huettel B."/>
            <person name="Barry K.W."/>
            <person name="Haridas S."/>
            <person name="Chen C."/>
            <person name="Bauer D."/>
            <person name="Andreopoulos W."/>
            <person name="Pangilinan J."/>
            <person name="LaButti K."/>
            <person name="Riley R."/>
            <person name="Lipzen A."/>
            <person name="Clum A."/>
            <person name="Drula E."/>
            <person name="Henrissat B."/>
            <person name="Kohler A."/>
            <person name="Grigoriev I.V."/>
            <person name="Martin F.M."/>
            <person name="Hacquard S."/>
        </authorList>
    </citation>
    <scope>NUCLEOTIDE SEQUENCE</scope>
    <source>
        <strain evidence="3">MPI-SDFR-AT-0068</strain>
    </source>
</reference>
<feature type="domain" description="Secreted LysM effector LysM C-terminal" evidence="2">
    <location>
        <begin position="22"/>
        <end position="123"/>
    </location>
</feature>
<feature type="signal peptide" evidence="1">
    <location>
        <begin position="1"/>
        <end position="21"/>
    </location>
</feature>
<protein>
    <recommendedName>
        <fullName evidence="2">Secreted LysM effector LysM C-terminal domain-containing protein</fullName>
    </recommendedName>
</protein>
<dbReference type="InterPro" id="IPR057277">
    <property type="entry name" value="LysM_C"/>
</dbReference>
<accession>A0A8K0RVL0</accession>
<dbReference type="Proteomes" id="UP000813427">
    <property type="component" value="Unassembled WGS sequence"/>
</dbReference>
<organism evidence="3 4">
    <name type="scientific">Fusarium tricinctum</name>
    <dbReference type="NCBI Taxonomy" id="61284"/>
    <lineage>
        <taxon>Eukaryota</taxon>
        <taxon>Fungi</taxon>
        <taxon>Dikarya</taxon>
        <taxon>Ascomycota</taxon>
        <taxon>Pezizomycotina</taxon>
        <taxon>Sordariomycetes</taxon>
        <taxon>Hypocreomycetidae</taxon>
        <taxon>Hypocreales</taxon>
        <taxon>Nectriaceae</taxon>
        <taxon>Fusarium</taxon>
        <taxon>Fusarium tricinctum species complex</taxon>
    </lineage>
</organism>
<dbReference type="Pfam" id="PF25139">
    <property type="entry name" value="LysM14_C"/>
    <property type="match status" value="1"/>
</dbReference>
<evidence type="ECO:0000313" key="4">
    <source>
        <dbReference type="Proteomes" id="UP000813427"/>
    </source>
</evidence>
<evidence type="ECO:0000313" key="3">
    <source>
        <dbReference type="EMBL" id="KAH7245100.1"/>
    </source>
</evidence>
<gene>
    <name evidence="3" type="ORF">BKA59DRAFT_492738</name>
</gene>
<dbReference type="OrthoDB" id="4972407at2759"/>
<name>A0A8K0RVL0_9HYPO</name>
<feature type="chain" id="PRO_5035476998" description="Secreted LysM effector LysM C-terminal domain-containing protein" evidence="1">
    <location>
        <begin position="22"/>
        <end position="152"/>
    </location>
</feature>
<evidence type="ECO:0000256" key="1">
    <source>
        <dbReference type="SAM" id="SignalP"/>
    </source>
</evidence>
<comment type="caution">
    <text evidence="3">The sequence shown here is derived from an EMBL/GenBank/DDBJ whole genome shotgun (WGS) entry which is preliminary data.</text>
</comment>
<sequence>MHFSASTYLAVLSVALAPVSAWQATFHTDSTCSPKDNSQYRIISGDVEGGCNVFGQDMLGTSCDKFTNGGVNKGACDGEEFTIWSILVQPDTACIVYGDDHCETFSRLVYPKDNLPTCDTYIAGIGFGLQSIKSFACTAASNLAGPGIPGTG</sequence>
<dbReference type="AlphaFoldDB" id="A0A8K0RVL0"/>
<keyword evidence="4" id="KW-1185">Reference proteome</keyword>
<evidence type="ECO:0000259" key="2">
    <source>
        <dbReference type="Pfam" id="PF25139"/>
    </source>
</evidence>
<dbReference type="EMBL" id="JAGPXF010000004">
    <property type="protein sequence ID" value="KAH7245100.1"/>
    <property type="molecule type" value="Genomic_DNA"/>
</dbReference>
<proteinExistence type="predicted"/>
<keyword evidence="1" id="KW-0732">Signal</keyword>